<keyword evidence="6 18" id="KW-0732">Signal</keyword>
<dbReference type="InterPro" id="IPR008271">
    <property type="entry name" value="Ser/Thr_kinase_AS"/>
</dbReference>
<dbReference type="PANTHER" id="PTHR27005:SF526">
    <property type="entry name" value="WALL ASSOCIATED KINASE-LIKE PROTEIN"/>
    <property type="match status" value="1"/>
</dbReference>
<dbReference type="GO" id="GO:0004674">
    <property type="term" value="F:protein serine/threonine kinase activity"/>
    <property type="evidence" value="ECO:0007669"/>
    <property type="project" value="UniProtKB-KW"/>
</dbReference>
<evidence type="ECO:0000259" key="19">
    <source>
        <dbReference type="PROSITE" id="PS50011"/>
    </source>
</evidence>
<dbReference type="GeneID" id="116194989"/>
<organism evidence="20 21">
    <name type="scientific">Punica granatum</name>
    <name type="common">Pomegranate</name>
    <dbReference type="NCBI Taxonomy" id="22663"/>
    <lineage>
        <taxon>Eukaryota</taxon>
        <taxon>Viridiplantae</taxon>
        <taxon>Streptophyta</taxon>
        <taxon>Embryophyta</taxon>
        <taxon>Tracheophyta</taxon>
        <taxon>Spermatophyta</taxon>
        <taxon>Magnoliopsida</taxon>
        <taxon>eudicotyledons</taxon>
        <taxon>Gunneridae</taxon>
        <taxon>Pentapetalae</taxon>
        <taxon>rosids</taxon>
        <taxon>malvids</taxon>
        <taxon>Myrtales</taxon>
        <taxon>Lythraceae</taxon>
        <taxon>Punica</taxon>
    </lineage>
</organism>
<keyword evidence="20" id="KW-1185">Reference proteome</keyword>
<evidence type="ECO:0000256" key="17">
    <source>
        <dbReference type="SAM" id="Phobius"/>
    </source>
</evidence>
<dbReference type="InterPro" id="IPR018097">
    <property type="entry name" value="EGF_Ca-bd_CS"/>
</dbReference>
<dbReference type="FunFam" id="1.10.510.10:FF:000084">
    <property type="entry name" value="Wall-associated receptor kinase 2"/>
    <property type="match status" value="1"/>
</dbReference>
<keyword evidence="4" id="KW-0808">Transferase</keyword>
<evidence type="ECO:0000256" key="6">
    <source>
        <dbReference type="ARBA" id="ARBA00022729"/>
    </source>
</evidence>
<feature type="signal peptide" evidence="18">
    <location>
        <begin position="1"/>
        <end position="23"/>
    </location>
</feature>
<keyword evidence="3" id="KW-0597">Phosphoprotein</keyword>
<evidence type="ECO:0000256" key="9">
    <source>
        <dbReference type="ARBA" id="ARBA00022840"/>
    </source>
</evidence>
<keyword evidence="5 17" id="KW-0812">Transmembrane</keyword>
<evidence type="ECO:0000256" key="3">
    <source>
        <dbReference type="ARBA" id="ARBA00022553"/>
    </source>
</evidence>
<keyword evidence="12" id="KW-1015">Disulfide bond</keyword>
<feature type="chain" id="PRO_5027745068" evidence="18">
    <location>
        <begin position="24"/>
        <end position="744"/>
    </location>
</feature>
<evidence type="ECO:0000256" key="4">
    <source>
        <dbReference type="ARBA" id="ARBA00022679"/>
    </source>
</evidence>
<comment type="catalytic activity">
    <reaction evidence="14">
        <text>L-seryl-[protein] + ATP = O-phospho-L-seryl-[protein] + ADP + H(+)</text>
        <dbReference type="Rhea" id="RHEA:17989"/>
        <dbReference type="Rhea" id="RHEA-COMP:9863"/>
        <dbReference type="Rhea" id="RHEA-COMP:11604"/>
        <dbReference type="ChEBI" id="CHEBI:15378"/>
        <dbReference type="ChEBI" id="CHEBI:29999"/>
        <dbReference type="ChEBI" id="CHEBI:30616"/>
        <dbReference type="ChEBI" id="CHEBI:83421"/>
        <dbReference type="ChEBI" id="CHEBI:456216"/>
    </reaction>
</comment>
<reference evidence="20" key="1">
    <citation type="journal article" date="2020" name="Plant Biotechnol. J.">
        <title>The pomegranate (Punica granatum L.) draft genome dissects genetic divergence between soft- and hard-seeded cultivars.</title>
        <authorList>
            <person name="Luo X."/>
            <person name="Li H."/>
            <person name="Wu Z."/>
            <person name="Yao W."/>
            <person name="Zhao P."/>
            <person name="Cao D."/>
            <person name="Yu H."/>
            <person name="Li K."/>
            <person name="Poudel K."/>
            <person name="Zhao D."/>
            <person name="Zhang F."/>
            <person name="Xia X."/>
            <person name="Chen L."/>
            <person name="Wang Q."/>
            <person name="Jing D."/>
            <person name="Cao S."/>
        </authorList>
    </citation>
    <scope>NUCLEOTIDE SEQUENCE [LARGE SCALE GENOMIC DNA]</scope>
    <source>
        <strain evidence="20">cv. Tunisia</strain>
    </source>
</reference>
<keyword evidence="11 17" id="KW-0472">Membrane</keyword>
<name>A0A6P8CGB6_PUNGR</name>
<dbReference type="PROSITE" id="PS00108">
    <property type="entry name" value="PROTEIN_KINASE_ST"/>
    <property type="match status" value="1"/>
</dbReference>
<dbReference type="GO" id="GO:0005886">
    <property type="term" value="C:plasma membrane"/>
    <property type="evidence" value="ECO:0007669"/>
    <property type="project" value="TreeGrafter"/>
</dbReference>
<dbReference type="GO" id="GO:0005509">
    <property type="term" value="F:calcium ion binding"/>
    <property type="evidence" value="ECO:0007669"/>
    <property type="project" value="InterPro"/>
</dbReference>
<evidence type="ECO:0000256" key="7">
    <source>
        <dbReference type="ARBA" id="ARBA00022741"/>
    </source>
</evidence>
<dbReference type="PROSITE" id="PS50011">
    <property type="entry name" value="PROTEIN_KINASE_DOM"/>
    <property type="match status" value="1"/>
</dbReference>
<dbReference type="GO" id="GO:0005524">
    <property type="term" value="F:ATP binding"/>
    <property type="evidence" value="ECO:0007669"/>
    <property type="project" value="UniProtKB-KW"/>
</dbReference>
<accession>A0A6P8CGB6</accession>
<dbReference type="OrthoDB" id="4062651at2759"/>
<dbReference type="Gene3D" id="3.30.200.20">
    <property type="entry name" value="Phosphorylase Kinase, domain 1"/>
    <property type="match status" value="1"/>
</dbReference>
<dbReference type="Pfam" id="PF00069">
    <property type="entry name" value="Pkinase"/>
    <property type="match status" value="1"/>
</dbReference>
<dbReference type="Pfam" id="PF13947">
    <property type="entry name" value="GUB_WAK_bind"/>
    <property type="match status" value="1"/>
</dbReference>
<feature type="domain" description="Protein kinase" evidence="19">
    <location>
        <begin position="424"/>
        <end position="697"/>
    </location>
</feature>
<dbReference type="AlphaFoldDB" id="A0A6P8CGB6"/>
<evidence type="ECO:0000256" key="5">
    <source>
        <dbReference type="ARBA" id="ARBA00022692"/>
    </source>
</evidence>
<gene>
    <name evidence="21" type="primary">LOC116194989</name>
</gene>
<dbReference type="GO" id="GO:0030247">
    <property type="term" value="F:polysaccharide binding"/>
    <property type="evidence" value="ECO:0007669"/>
    <property type="project" value="InterPro"/>
</dbReference>
<keyword evidence="8" id="KW-0418">Kinase</keyword>
<keyword evidence="2" id="KW-0723">Serine/threonine-protein kinase</keyword>
<comment type="catalytic activity">
    <reaction evidence="15">
        <text>L-threonyl-[protein] + ATP = O-phospho-L-threonyl-[protein] + ADP + H(+)</text>
        <dbReference type="Rhea" id="RHEA:46608"/>
        <dbReference type="Rhea" id="RHEA-COMP:11060"/>
        <dbReference type="Rhea" id="RHEA-COMP:11605"/>
        <dbReference type="ChEBI" id="CHEBI:15378"/>
        <dbReference type="ChEBI" id="CHEBI:30013"/>
        <dbReference type="ChEBI" id="CHEBI:30616"/>
        <dbReference type="ChEBI" id="CHEBI:61977"/>
        <dbReference type="ChEBI" id="CHEBI:456216"/>
    </reaction>
</comment>
<dbReference type="FunFam" id="3.30.200.20:FF:000043">
    <property type="entry name" value="Wall-associated receptor kinase 2"/>
    <property type="match status" value="1"/>
</dbReference>
<evidence type="ECO:0000313" key="20">
    <source>
        <dbReference type="Proteomes" id="UP000515151"/>
    </source>
</evidence>
<evidence type="ECO:0000256" key="13">
    <source>
        <dbReference type="ARBA" id="ARBA00023180"/>
    </source>
</evidence>
<reference evidence="21" key="2">
    <citation type="submission" date="2025-08" db="UniProtKB">
        <authorList>
            <consortium name="RefSeq"/>
        </authorList>
    </citation>
    <scope>IDENTIFICATION</scope>
    <source>
        <tissue evidence="21">Leaf</tissue>
    </source>
</reference>
<dbReference type="PROSITE" id="PS01187">
    <property type="entry name" value="EGF_CA"/>
    <property type="match status" value="1"/>
</dbReference>
<dbReference type="SUPFAM" id="SSF56112">
    <property type="entry name" value="Protein kinase-like (PK-like)"/>
    <property type="match status" value="1"/>
</dbReference>
<dbReference type="GO" id="GO:0007166">
    <property type="term" value="P:cell surface receptor signaling pathway"/>
    <property type="evidence" value="ECO:0007669"/>
    <property type="project" value="InterPro"/>
</dbReference>
<evidence type="ECO:0000256" key="18">
    <source>
        <dbReference type="SAM" id="SignalP"/>
    </source>
</evidence>
<evidence type="ECO:0000256" key="2">
    <source>
        <dbReference type="ARBA" id="ARBA00022527"/>
    </source>
</evidence>
<feature type="transmembrane region" description="Helical" evidence="17">
    <location>
        <begin position="349"/>
        <end position="370"/>
    </location>
</feature>
<evidence type="ECO:0000256" key="12">
    <source>
        <dbReference type="ARBA" id="ARBA00023157"/>
    </source>
</evidence>
<dbReference type="PANTHER" id="PTHR27005">
    <property type="entry name" value="WALL-ASSOCIATED RECEPTOR KINASE-LIKE 21"/>
    <property type="match status" value="1"/>
</dbReference>
<evidence type="ECO:0000256" key="15">
    <source>
        <dbReference type="ARBA" id="ARBA00047951"/>
    </source>
</evidence>
<dbReference type="InterPro" id="IPR025287">
    <property type="entry name" value="WAK_GUB"/>
</dbReference>
<dbReference type="SMART" id="SM00220">
    <property type="entry name" value="S_TKc"/>
    <property type="match status" value="1"/>
</dbReference>
<dbReference type="RefSeq" id="XP_031379793.1">
    <property type="nucleotide sequence ID" value="XM_031523933.1"/>
</dbReference>
<keyword evidence="9" id="KW-0067">ATP-binding</keyword>
<evidence type="ECO:0000313" key="21">
    <source>
        <dbReference type="RefSeq" id="XP_031379793.1"/>
    </source>
</evidence>
<comment type="subcellular location">
    <subcellularLocation>
        <location evidence="1">Membrane</location>
        <topology evidence="1">Single-pass type I membrane protein</topology>
    </subcellularLocation>
</comment>
<dbReference type="InterPro" id="IPR000719">
    <property type="entry name" value="Prot_kinase_dom"/>
</dbReference>
<dbReference type="Gene3D" id="1.10.510.10">
    <property type="entry name" value="Transferase(Phosphotransferase) domain 1"/>
    <property type="match status" value="1"/>
</dbReference>
<feature type="region of interest" description="Disordered" evidence="16">
    <location>
        <begin position="704"/>
        <end position="744"/>
    </location>
</feature>
<evidence type="ECO:0000256" key="10">
    <source>
        <dbReference type="ARBA" id="ARBA00022989"/>
    </source>
</evidence>
<keyword evidence="13" id="KW-0325">Glycoprotein</keyword>
<dbReference type="InterPro" id="IPR045274">
    <property type="entry name" value="WAK-like"/>
</dbReference>
<evidence type="ECO:0000256" key="16">
    <source>
        <dbReference type="SAM" id="MobiDB-lite"/>
    </source>
</evidence>
<evidence type="ECO:0000256" key="14">
    <source>
        <dbReference type="ARBA" id="ARBA00047558"/>
    </source>
</evidence>
<protein>
    <submittedName>
        <fullName evidence="21">Wall-associated receptor kinase-like 3</fullName>
    </submittedName>
</protein>
<dbReference type="CDD" id="cd14066">
    <property type="entry name" value="STKc_IRAK"/>
    <property type="match status" value="1"/>
</dbReference>
<evidence type="ECO:0000256" key="1">
    <source>
        <dbReference type="ARBA" id="ARBA00004479"/>
    </source>
</evidence>
<dbReference type="InterPro" id="IPR011009">
    <property type="entry name" value="Kinase-like_dom_sf"/>
</dbReference>
<keyword evidence="10 17" id="KW-1133">Transmembrane helix</keyword>
<dbReference type="Proteomes" id="UP000515151">
    <property type="component" value="Chromosome 2"/>
</dbReference>
<dbReference type="Gene3D" id="2.10.25.10">
    <property type="entry name" value="Laminin"/>
    <property type="match status" value="1"/>
</dbReference>
<keyword evidence="7" id="KW-0547">Nucleotide-binding</keyword>
<proteinExistence type="predicted"/>
<evidence type="ECO:0000256" key="11">
    <source>
        <dbReference type="ARBA" id="ARBA00023136"/>
    </source>
</evidence>
<evidence type="ECO:0000256" key="8">
    <source>
        <dbReference type="ARBA" id="ARBA00022777"/>
    </source>
</evidence>
<sequence>MSTIMGVELVFLILLLLEHLATATLSPALAQPNCQESCGKVTIPFPFGVGSQHCFLDGWYEIVCQQNKNGTVPRLKKLDLEVLSISLPDAGKGIIGVGHGGGHIEVNLPIVYSSPNCSRKSGATRAPPNLTGSPFLYSLDRNSFFAVNCGTALINSTASGSVLLGCRSNCKGGRDLNDYGNCSGRDGCCNTTIDSDILQDFSVDFLKPKDRVTTGLDEKCSYGFLADNSWFQPKFIDGLITEGYFPAVIEWGIFRDTKLAVLFDKLYCRNLANDFQGDGALFICSKFAWINIYRGIIRFSCYLGYNGNPYLEDGCQDVNECEDASLNTCSDICVNKLGGFVCKHRKTKFIMIGVGAGLGALLVLLLPWWLHRTIQERREIKLRQKFFKRNGGLILQQQLSSPEVDVEKGKLFNLKELGKATDNFNENRILGKGGQGTVYKGMLTDGRIIAVKKSVAVDEAKLEEFANEVLILSQINHRNVVRLLGCCLEAEVPLLIYEFIPKGTLHHYLHKPTEDFLLSWEARLQIATEVAGALSYLHSSASIPIYHRDIKSSNILLDNKYQAKVADFGISRSVPLEKTHVTTLVRGTFGYFDPEYFQSGQFTDKSDVYSFGVVLVELLTRQTPVCSTRAEEGMNLAMYFMMSMKEERLFDILDPQVSEQGGRKEIMAVADVVKRCLNLKGRKRPTMNEVAMELEEIRKSWSSSAAHNVQQTEDPTQCLDRGKLRDKDGEEIEQEDSPLIVRAN</sequence>
<feature type="compositionally biased region" description="Polar residues" evidence="16">
    <location>
        <begin position="704"/>
        <end position="715"/>
    </location>
</feature>